<keyword evidence="2" id="KW-1185">Reference proteome</keyword>
<evidence type="ECO:0000313" key="2">
    <source>
        <dbReference type="Proteomes" id="UP000244956"/>
    </source>
</evidence>
<organism evidence="1 2">
    <name type="scientific">Marinilabilia rubra</name>
    <dbReference type="NCBI Taxonomy" id="2162893"/>
    <lineage>
        <taxon>Bacteria</taxon>
        <taxon>Pseudomonadati</taxon>
        <taxon>Bacteroidota</taxon>
        <taxon>Bacteroidia</taxon>
        <taxon>Marinilabiliales</taxon>
        <taxon>Marinilabiliaceae</taxon>
        <taxon>Marinilabilia</taxon>
    </lineage>
</organism>
<comment type="caution">
    <text evidence="1">The sequence shown here is derived from an EMBL/GenBank/DDBJ whole genome shotgun (WGS) entry which is preliminary data.</text>
</comment>
<reference evidence="1 2" key="1">
    <citation type="submission" date="2018-05" db="EMBL/GenBank/DDBJ databases">
        <title>Marinilabilia rubrum sp. nov., isolated from saltern sediment.</title>
        <authorList>
            <person name="Zhang R."/>
        </authorList>
    </citation>
    <scope>NUCLEOTIDE SEQUENCE [LARGE SCALE GENOMIC DNA]</scope>
    <source>
        <strain evidence="1 2">WTE16</strain>
    </source>
</reference>
<proteinExistence type="predicted"/>
<dbReference type="Proteomes" id="UP000244956">
    <property type="component" value="Unassembled WGS sequence"/>
</dbReference>
<dbReference type="EMBL" id="QEWP01000015">
    <property type="protein sequence ID" value="PWD98386.1"/>
    <property type="molecule type" value="Genomic_DNA"/>
</dbReference>
<gene>
    <name evidence="1" type="ORF">DDZ16_15780</name>
</gene>
<sequence length="61" mass="7136">MSGEKDNKIIYALIHGVISYLSYEAGLESLQPNPVKKIKTFFVKKSELFERSEFSDFRKMF</sequence>
<accession>A0A2U2B5Q5</accession>
<evidence type="ECO:0000313" key="1">
    <source>
        <dbReference type="EMBL" id="PWD98386.1"/>
    </source>
</evidence>
<name>A0A2U2B5Q5_9BACT</name>
<protein>
    <submittedName>
        <fullName evidence="1">Uncharacterized protein</fullName>
    </submittedName>
</protein>
<dbReference type="AlphaFoldDB" id="A0A2U2B5Q5"/>